<dbReference type="AlphaFoldDB" id="A0A0D0AU91"/>
<reference evidence="3 4" key="1">
    <citation type="submission" date="2014-04" db="EMBL/GenBank/DDBJ databases">
        <title>Evolutionary Origins and Diversification of the Mycorrhizal Mutualists.</title>
        <authorList>
            <consortium name="DOE Joint Genome Institute"/>
            <consortium name="Mycorrhizal Genomics Consortium"/>
            <person name="Kohler A."/>
            <person name="Kuo A."/>
            <person name="Nagy L.G."/>
            <person name="Floudas D."/>
            <person name="Copeland A."/>
            <person name="Barry K.W."/>
            <person name="Cichocki N."/>
            <person name="Veneault-Fourrey C."/>
            <person name="LaButti K."/>
            <person name="Lindquist E.A."/>
            <person name="Lipzen A."/>
            <person name="Lundell T."/>
            <person name="Morin E."/>
            <person name="Murat C."/>
            <person name="Riley R."/>
            <person name="Ohm R."/>
            <person name="Sun H."/>
            <person name="Tunlid A."/>
            <person name="Henrissat B."/>
            <person name="Grigoriev I.V."/>
            <person name="Hibbett D.S."/>
            <person name="Martin F."/>
        </authorList>
    </citation>
    <scope>NUCLEOTIDE SEQUENCE [LARGE SCALE GENOMIC DNA]</scope>
    <source>
        <strain evidence="3 4">FD-317 M1</strain>
    </source>
</reference>
<evidence type="ECO:0000259" key="2">
    <source>
        <dbReference type="PROSITE" id="PS50011"/>
    </source>
</evidence>
<dbReference type="PANTHER" id="PTHR38248:SF2">
    <property type="entry name" value="FUNK1 11"/>
    <property type="match status" value="1"/>
</dbReference>
<dbReference type="PROSITE" id="PS50011">
    <property type="entry name" value="PROTEIN_KINASE_DOM"/>
    <property type="match status" value="1"/>
</dbReference>
<feature type="compositionally biased region" description="Basic and acidic residues" evidence="1">
    <location>
        <begin position="75"/>
        <end position="88"/>
    </location>
</feature>
<keyword evidence="4" id="KW-1185">Reference proteome</keyword>
<feature type="domain" description="Protein kinase" evidence="2">
    <location>
        <begin position="163"/>
        <end position="486"/>
    </location>
</feature>
<sequence>MTIIYKIHALKDDRLGFPPAFNSNYLRNSNRLKHGTWQGKGKGKEKEIGLRKGGRRRKCREEKAKPLATQPTREMIPREARAKAHARIEAMSNSSEDTTLGHEDASIHSNNSADSTYPSSTSATSATINASEENSASEDVSQLAADAEFTITSTDGAKRTFRIIEVLYTGNGVVGRGPTVYRVECIDDGVLPAGSTPWLHRVLIAKFYFPSATRTAENVLVMKARDSANKSDEWALEHLPEIIDCVDLTSIHDDSVQKRLYELLGSKSYEQRILRVSFHEPLEPLMNLKSPLELAQVIYDIVQIHQWLCEVPKILHRDISIGNIMFKRVGDKVFGVLNDFDLAFCPEYSEQPSSKHRTGTTPFMAYDLLDNDWKRGHMYRHDLESIFYVLLIVCCHYEEFGRPLPSEERPYLDWFTESATTVSKSKFKFVASPPTGPLPIQPLFEDFRDWLEDSLSQFQAGFVSKPQRRKPQDQYDWATLGGNVTYKEMNKILCLFQGTPLVRRWQGAGVSDR</sequence>
<dbReference type="InterPro" id="IPR040976">
    <property type="entry name" value="Pkinase_fungal"/>
</dbReference>
<dbReference type="PANTHER" id="PTHR38248">
    <property type="entry name" value="FUNK1 6"/>
    <property type="match status" value="1"/>
</dbReference>
<feature type="region of interest" description="Disordered" evidence="1">
    <location>
        <begin position="33"/>
        <end position="140"/>
    </location>
</feature>
<dbReference type="EMBL" id="KN834820">
    <property type="protein sequence ID" value="KIK54085.1"/>
    <property type="molecule type" value="Genomic_DNA"/>
</dbReference>
<dbReference type="GO" id="GO:0005524">
    <property type="term" value="F:ATP binding"/>
    <property type="evidence" value="ECO:0007669"/>
    <property type="project" value="InterPro"/>
</dbReference>
<name>A0A0D0AU91_9AGAR</name>
<protein>
    <submittedName>
        <fullName evidence="3">Unplaced genomic scaffold GYMLUscaffold_72, whole genome shotgun sequence</fullName>
    </submittedName>
</protein>
<dbReference type="Pfam" id="PF17667">
    <property type="entry name" value="Pkinase_fungal"/>
    <property type="match status" value="1"/>
</dbReference>
<evidence type="ECO:0000313" key="4">
    <source>
        <dbReference type="Proteomes" id="UP000053593"/>
    </source>
</evidence>
<organism evidence="3 4">
    <name type="scientific">Collybiopsis luxurians FD-317 M1</name>
    <dbReference type="NCBI Taxonomy" id="944289"/>
    <lineage>
        <taxon>Eukaryota</taxon>
        <taxon>Fungi</taxon>
        <taxon>Dikarya</taxon>
        <taxon>Basidiomycota</taxon>
        <taxon>Agaricomycotina</taxon>
        <taxon>Agaricomycetes</taxon>
        <taxon>Agaricomycetidae</taxon>
        <taxon>Agaricales</taxon>
        <taxon>Marasmiineae</taxon>
        <taxon>Omphalotaceae</taxon>
        <taxon>Collybiopsis</taxon>
        <taxon>Collybiopsis luxurians</taxon>
    </lineage>
</organism>
<evidence type="ECO:0000313" key="3">
    <source>
        <dbReference type="EMBL" id="KIK54085.1"/>
    </source>
</evidence>
<dbReference type="OrthoDB" id="5569250at2759"/>
<dbReference type="GO" id="GO:0004672">
    <property type="term" value="F:protein kinase activity"/>
    <property type="evidence" value="ECO:0007669"/>
    <property type="project" value="InterPro"/>
</dbReference>
<dbReference type="Proteomes" id="UP000053593">
    <property type="component" value="Unassembled WGS sequence"/>
</dbReference>
<evidence type="ECO:0000256" key="1">
    <source>
        <dbReference type="SAM" id="MobiDB-lite"/>
    </source>
</evidence>
<feature type="compositionally biased region" description="Low complexity" evidence="1">
    <location>
        <begin position="112"/>
        <end position="131"/>
    </location>
</feature>
<dbReference type="Gene3D" id="1.10.510.10">
    <property type="entry name" value="Transferase(Phosphotransferase) domain 1"/>
    <property type="match status" value="1"/>
</dbReference>
<dbReference type="InterPro" id="IPR000719">
    <property type="entry name" value="Prot_kinase_dom"/>
</dbReference>
<dbReference type="InterPro" id="IPR011009">
    <property type="entry name" value="Kinase-like_dom_sf"/>
</dbReference>
<accession>A0A0D0AU91</accession>
<gene>
    <name evidence="3" type="ORF">GYMLUDRAFT_49028</name>
</gene>
<dbReference type="HOGENOM" id="CLU_531060_0_0_1"/>
<dbReference type="SUPFAM" id="SSF56112">
    <property type="entry name" value="Protein kinase-like (PK-like)"/>
    <property type="match status" value="1"/>
</dbReference>
<proteinExistence type="predicted"/>